<dbReference type="GO" id="GO:0004550">
    <property type="term" value="F:nucleoside diphosphate kinase activity"/>
    <property type="evidence" value="ECO:0007669"/>
    <property type="project" value="TreeGrafter"/>
</dbReference>
<dbReference type="GO" id="GO:0006233">
    <property type="term" value="P:dTDP biosynthetic process"/>
    <property type="evidence" value="ECO:0007669"/>
    <property type="project" value="TreeGrafter"/>
</dbReference>
<dbReference type="GO" id="GO:0006235">
    <property type="term" value="P:dTTP biosynthetic process"/>
    <property type="evidence" value="ECO:0007669"/>
    <property type="project" value="TreeGrafter"/>
</dbReference>
<reference evidence="1" key="1">
    <citation type="submission" date="2011-02" db="EMBL/GenBank/DDBJ databases">
        <title>The genome of the leaf-cutting ant Acromyrmex echinatior suggests key adaptations to social evolution and fungus farming.</title>
        <authorList>
            <person name="Nygaard S."/>
            <person name="Zhang G."/>
        </authorList>
    </citation>
    <scope>NUCLEOTIDE SEQUENCE</scope>
</reference>
<proteinExistence type="predicted"/>
<dbReference type="Proteomes" id="UP000007755">
    <property type="component" value="Unassembled WGS sequence"/>
</dbReference>
<name>F4W5P3_ACREC</name>
<accession>F4W5P3</accession>
<evidence type="ECO:0000313" key="1">
    <source>
        <dbReference type="EMBL" id="EGI70473.1"/>
    </source>
</evidence>
<dbReference type="GO" id="GO:0006227">
    <property type="term" value="P:dUDP biosynthetic process"/>
    <property type="evidence" value="ECO:0007669"/>
    <property type="project" value="TreeGrafter"/>
</dbReference>
<dbReference type="GO" id="GO:0004798">
    <property type="term" value="F:dTMP kinase activity"/>
    <property type="evidence" value="ECO:0007669"/>
    <property type="project" value="TreeGrafter"/>
</dbReference>
<keyword evidence="1" id="KW-0808">Transferase</keyword>
<dbReference type="InParanoid" id="F4W5P3"/>
<dbReference type="EMBL" id="GL887663">
    <property type="protein sequence ID" value="EGI70473.1"/>
    <property type="molecule type" value="Genomic_DNA"/>
</dbReference>
<dbReference type="PANTHER" id="PTHR10344">
    <property type="entry name" value="THYMIDYLATE KINASE"/>
    <property type="match status" value="1"/>
</dbReference>
<dbReference type="AlphaFoldDB" id="F4W5P3"/>
<organism evidence="2">
    <name type="scientific">Acromyrmex echinatior</name>
    <name type="common">Panamanian leafcutter ant</name>
    <name type="synonym">Acromyrmex octospinosus echinatior</name>
    <dbReference type="NCBI Taxonomy" id="103372"/>
    <lineage>
        <taxon>Eukaryota</taxon>
        <taxon>Metazoa</taxon>
        <taxon>Ecdysozoa</taxon>
        <taxon>Arthropoda</taxon>
        <taxon>Hexapoda</taxon>
        <taxon>Insecta</taxon>
        <taxon>Pterygota</taxon>
        <taxon>Neoptera</taxon>
        <taxon>Endopterygota</taxon>
        <taxon>Hymenoptera</taxon>
        <taxon>Apocrita</taxon>
        <taxon>Aculeata</taxon>
        <taxon>Formicoidea</taxon>
        <taxon>Formicidae</taxon>
        <taxon>Myrmicinae</taxon>
        <taxon>Acromyrmex</taxon>
    </lineage>
</organism>
<evidence type="ECO:0000313" key="2">
    <source>
        <dbReference type="Proteomes" id="UP000007755"/>
    </source>
</evidence>
<keyword evidence="2" id="KW-1185">Reference proteome</keyword>
<dbReference type="PANTHER" id="PTHR10344:SF1">
    <property type="entry name" value="THYMIDYLATE KINASE"/>
    <property type="match status" value="1"/>
</dbReference>
<keyword evidence="1" id="KW-0418">Kinase</keyword>
<protein>
    <submittedName>
        <fullName evidence="1">Thymidylate kinase</fullName>
    </submittedName>
</protein>
<sequence length="143" mass="16301">MYKRGALIVLEGCDRTDRKTPVGTILNSFLSKEINVPLEAAHLLFSANRWECKEDMEKTLQSSTRCPNNNNKNCMVTEGKKGLSMTNFNRVSIESNYEKLRDDTWVIINANQDESAMHAEISQKTLSVIQEVVQYRSIELLSD</sequence>
<dbReference type="Gene3D" id="3.40.50.300">
    <property type="entry name" value="P-loop containing nucleotide triphosphate hydrolases"/>
    <property type="match status" value="1"/>
</dbReference>
<gene>
    <name evidence="1" type="ORF">G5I_00741</name>
</gene>
<dbReference type="InterPro" id="IPR027417">
    <property type="entry name" value="P-loop_NTPase"/>
</dbReference>
<dbReference type="GO" id="GO:0005739">
    <property type="term" value="C:mitochondrion"/>
    <property type="evidence" value="ECO:0007669"/>
    <property type="project" value="TreeGrafter"/>
</dbReference>
<dbReference type="GO" id="GO:0005829">
    <property type="term" value="C:cytosol"/>
    <property type="evidence" value="ECO:0007669"/>
    <property type="project" value="TreeGrafter"/>
</dbReference>
<dbReference type="GO" id="GO:0005634">
    <property type="term" value="C:nucleus"/>
    <property type="evidence" value="ECO:0007669"/>
    <property type="project" value="TreeGrafter"/>
</dbReference>
<dbReference type="STRING" id="103372.F4W5P3"/>
<dbReference type="OrthoDB" id="425602at2759"/>